<sequence length="345" mass="38994">MPIEKFTISRDDSIYEAWPDVTLTVQGKLICVFSECTHHNDRSYTRIVYKESSDRGRTWGPKIPLTEGTNGRPNWNCPRISRLSDNRLVIVADKIFGERESKGKNYMWLGDPEGTEWQGPIETPVTGIVPDKLCELPGGRWLMSAHDRSPVHGYGEQLLWYSDDQGRSWTGPVTVASEAGLNLVETSILPLPDGTLVAFLRENSGEGWDCYKAISHDRGESWEGPYRVPLPGCHRPVSGMLQSGRILITYRFHQGGKGWLGAWTQNLFAALTDIGSAVAKERKEQTTRIMPIDFDRSPHSDLGYSGWVQFEDGEIYVVNYIVDDAPNAQIRGYSFWEDDFLWSSE</sequence>
<gene>
    <name evidence="21" type="ORF">ICC18_01070</name>
</gene>
<dbReference type="GO" id="GO:0005765">
    <property type="term" value="C:lysosomal membrane"/>
    <property type="evidence" value="ECO:0007669"/>
    <property type="project" value="UniProtKB-SubCell"/>
</dbReference>
<comment type="caution">
    <text evidence="21">The sequence shown here is derived from an EMBL/GenBank/DDBJ whole genome shotgun (WGS) entry which is preliminary data.</text>
</comment>
<organism evidence="21 22">
    <name type="scientific">Paenibacillus sedimenti</name>
    <dbReference type="NCBI Taxonomy" id="2770274"/>
    <lineage>
        <taxon>Bacteria</taxon>
        <taxon>Bacillati</taxon>
        <taxon>Bacillota</taxon>
        <taxon>Bacilli</taxon>
        <taxon>Bacillales</taxon>
        <taxon>Paenibacillaceae</taxon>
        <taxon>Paenibacillus</taxon>
    </lineage>
</organism>
<keyword evidence="13" id="KW-0458">Lysosome</keyword>
<dbReference type="AlphaFoldDB" id="A0A926KK16"/>
<evidence type="ECO:0000256" key="11">
    <source>
        <dbReference type="ARBA" id="ARBA00023136"/>
    </source>
</evidence>
<evidence type="ECO:0000256" key="10">
    <source>
        <dbReference type="ARBA" id="ARBA00023098"/>
    </source>
</evidence>
<dbReference type="PANTHER" id="PTHR10628">
    <property type="entry name" value="SIALIDASE"/>
    <property type="match status" value="1"/>
</dbReference>
<evidence type="ECO:0000256" key="17">
    <source>
        <dbReference type="ARBA" id="ARBA00040509"/>
    </source>
</evidence>
<evidence type="ECO:0000256" key="9">
    <source>
        <dbReference type="ARBA" id="ARBA00022801"/>
    </source>
</evidence>
<comment type="subunit">
    <text evidence="16">Interacts with cathepsin A (protective protein), beta-galactosidase and N-acetylgalactosamine-6-sulfate sulfatase in a multienzyme complex.</text>
</comment>
<dbReference type="Gene3D" id="2.120.10.10">
    <property type="match status" value="1"/>
</dbReference>
<protein>
    <recommendedName>
        <fullName evidence="17">Sialidase-1</fullName>
    </recommendedName>
    <alternativeName>
        <fullName evidence="19">Lysosomal sialidase</fullName>
    </alternativeName>
    <alternativeName>
        <fullName evidence="18">N-acetyl-alpha-neuraminidase 1</fullName>
    </alternativeName>
</protein>
<keyword evidence="22" id="KW-1185">Reference proteome</keyword>
<evidence type="ECO:0000256" key="4">
    <source>
        <dbReference type="ARBA" id="ARBA00004541"/>
    </source>
</evidence>
<dbReference type="Pfam" id="PF13088">
    <property type="entry name" value="BNR_2"/>
    <property type="match status" value="1"/>
</dbReference>
<evidence type="ECO:0000313" key="22">
    <source>
        <dbReference type="Proteomes" id="UP000650466"/>
    </source>
</evidence>
<evidence type="ECO:0000256" key="7">
    <source>
        <dbReference type="ARBA" id="ARBA00022729"/>
    </source>
</evidence>
<keyword evidence="12" id="KW-0325">Glycoprotein</keyword>
<feature type="domain" description="Sialidase" evidence="20">
    <location>
        <begin position="28"/>
        <end position="262"/>
    </location>
</feature>
<dbReference type="PANTHER" id="PTHR10628:SF25">
    <property type="entry name" value="SIALIDASE-1"/>
    <property type="match status" value="1"/>
</dbReference>
<name>A0A926KK16_9BACL</name>
<evidence type="ECO:0000259" key="20">
    <source>
        <dbReference type="Pfam" id="PF13088"/>
    </source>
</evidence>
<keyword evidence="9" id="KW-0378">Hydrolase</keyword>
<accession>A0A926KK16</accession>
<dbReference type="GO" id="GO:0005886">
    <property type="term" value="C:plasma membrane"/>
    <property type="evidence" value="ECO:0007669"/>
    <property type="project" value="UniProtKB-SubCell"/>
</dbReference>
<evidence type="ECO:0000256" key="5">
    <source>
        <dbReference type="ARBA" id="ARBA00022475"/>
    </source>
</evidence>
<dbReference type="EMBL" id="JACVVD010000001">
    <property type="protein sequence ID" value="MBD0378712.1"/>
    <property type="molecule type" value="Genomic_DNA"/>
</dbReference>
<keyword evidence="5" id="KW-1003">Cell membrane</keyword>
<dbReference type="GO" id="GO:0043202">
    <property type="term" value="C:lysosomal lumen"/>
    <property type="evidence" value="ECO:0007669"/>
    <property type="project" value="UniProtKB-SubCell"/>
</dbReference>
<evidence type="ECO:0000256" key="18">
    <source>
        <dbReference type="ARBA" id="ARBA00041332"/>
    </source>
</evidence>
<comment type="function">
    <text evidence="15">Catalyzes the removal of sialic acid (N-acetylneuraminic acid) moieties from glycoproteins and glycolipids. To be active, it is strictly dependent on its presence in the multienzyme complex. Appears to have a preference for alpha 2-3 and alpha 2-6 sialyl linkage.</text>
</comment>
<dbReference type="RefSeq" id="WP_188172531.1">
    <property type="nucleotide sequence ID" value="NZ_JACVVD010000001.1"/>
</dbReference>
<dbReference type="Proteomes" id="UP000650466">
    <property type="component" value="Unassembled WGS sequence"/>
</dbReference>
<comment type="subcellular location">
    <subcellularLocation>
        <location evidence="3">Cell membrane</location>
    </subcellularLocation>
    <subcellularLocation>
        <location evidence="4">Cytoplasmic vesicle</location>
    </subcellularLocation>
    <subcellularLocation>
        <location evidence="2">Lysosome lumen</location>
    </subcellularLocation>
    <subcellularLocation>
        <location evidence="1">Lysosome membrane</location>
        <topology evidence="1">Peripheral membrane protein</topology>
        <orientation evidence="1">Lumenal side</orientation>
    </subcellularLocation>
</comment>
<dbReference type="InterPro" id="IPR011040">
    <property type="entry name" value="Sialidase"/>
</dbReference>
<evidence type="ECO:0000256" key="16">
    <source>
        <dbReference type="ARBA" id="ARBA00038519"/>
    </source>
</evidence>
<dbReference type="GO" id="GO:0031410">
    <property type="term" value="C:cytoplasmic vesicle"/>
    <property type="evidence" value="ECO:0007669"/>
    <property type="project" value="UniProtKB-SubCell"/>
</dbReference>
<evidence type="ECO:0000256" key="1">
    <source>
        <dbReference type="ARBA" id="ARBA00004207"/>
    </source>
</evidence>
<keyword evidence="7" id="KW-0732">Signal</keyword>
<evidence type="ECO:0000256" key="6">
    <source>
        <dbReference type="ARBA" id="ARBA00022553"/>
    </source>
</evidence>
<dbReference type="GO" id="GO:0004308">
    <property type="term" value="F:exo-alpha-sialidase activity"/>
    <property type="evidence" value="ECO:0007669"/>
    <property type="project" value="InterPro"/>
</dbReference>
<dbReference type="GO" id="GO:0006689">
    <property type="term" value="P:ganglioside catabolic process"/>
    <property type="evidence" value="ECO:0007669"/>
    <property type="project" value="TreeGrafter"/>
</dbReference>
<dbReference type="CDD" id="cd15482">
    <property type="entry name" value="Sialidase_non-viral"/>
    <property type="match status" value="1"/>
</dbReference>
<dbReference type="GO" id="GO:0009313">
    <property type="term" value="P:oligosaccharide catabolic process"/>
    <property type="evidence" value="ECO:0007669"/>
    <property type="project" value="TreeGrafter"/>
</dbReference>
<evidence type="ECO:0000256" key="19">
    <source>
        <dbReference type="ARBA" id="ARBA00041413"/>
    </source>
</evidence>
<evidence type="ECO:0000256" key="12">
    <source>
        <dbReference type="ARBA" id="ARBA00023180"/>
    </source>
</evidence>
<keyword evidence="14" id="KW-0968">Cytoplasmic vesicle</keyword>
<keyword evidence="8" id="KW-0677">Repeat</keyword>
<dbReference type="InterPro" id="IPR036278">
    <property type="entry name" value="Sialidase_sf"/>
</dbReference>
<dbReference type="SUPFAM" id="SSF50939">
    <property type="entry name" value="Sialidases"/>
    <property type="match status" value="1"/>
</dbReference>
<keyword evidence="10" id="KW-0443">Lipid metabolism</keyword>
<evidence type="ECO:0000256" key="15">
    <source>
        <dbReference type="ARBA" id="ARBA00037235"/>
    </source>
</evidence>
<reference evidence="21" key="1">
    <citation type="submission" date="2020-09" db="EMBL/GenBank/DDBJ databases">
        <title>Draft Genome Sequence of Paenibacillus sp. WST5.</title>
        <authorList>
            <person name="Bao Z."/>
        </authorList>
    </citation>
    <scope>NUCLEOTIDE SEQUENCE</scope>
    <source>
        <strain evidence="21">WST5</strain>
    </source>
</reference>
<evidence type="ECO:0000313" key="21">
    <source>
        <dbReference type="EMBL" id="MBD0378712.1"/>
    </source>
</evidence>
<evidence type="ECO:0000256" key="2">
    <source>
        <dbReference type="ARBA" id="ARBA00004227"/>
    </source>
</evidence>
<proteinExistence type="predicted"/>
<evidence type="ECO:0000256" key="8">
    <source>
        <dbReference type="ARBA" id="ARBA00022737"/>
    </source>
</evidence>
<evidence type="ECO:0000256" key="3">
    <source>
        <dbReference type="ARBA" id="ARBA00004236"/>
    </source>
</evidence>
<evidence type="ECO:0000256" key="13">
    <source>
        <dbReference type="ARBA" id="ARBA00023228"/>
    </source>
</evidence>
<keyword evidence="6" id="KW-0597">Phosphoprotein</keyword>
<evidence type="ECO:0000256" key="14">
    <source>
        <dbReference type="ARBA" id="ARBA00023329"/>
    </source>
</evidence>
<dbReference type="InterPro" id="IPR026856">
    <property type="entry name" value="Sialidase_fam"/>
</dbReference>
<keyword evidence="11" id="KW-0472">Membrane</keyword>